<dbReference type="InterPro" id="IPR036779">
    <property type="entry name" value="LysM_dom_sf"/>
</dbReference>
<evidence type="ECO:0000259" key="1">
    <source>
        <dbReference type="PROSITE" id="PS51782"/>
    </source>
</evidence>
<dbReference type="Gene3D" id="3.10.350.10">
    <property type="entry name" value="LysM domain"/>
    <property type="match status" value="1"/>
</dbReference>
<keyword evidence="3" id="KW-1185">Reference proteome</keyword>
<proteinExistence type="predicted"/>
<dbReference type="EMBL" id="CP107020">
    <property type="protein sequence ID" value="UYG15550.1"/>
    <property type="molecule type" value="Genomic_DNA"/>
</dbReference>
<dbReference type="RefSeq" id="WP_263592764.1">
    <property type="nucleotide sequence ID" value="NZ_CP107020.1"/>
</dbReference>
<evidence type="ECO:0000313" key="3">
    <source>
        <dbReference type="Proteomes" id="UP001164305"/>
    </source>
</evidence>
<name>A0ABY6FXA9_9MICO</name>
<dbReference type="PROSITE" id="PS51782">
    <property type="entry name" value="LYSM"/>
    <property type="match status" value="1"/>
</dbReference>
<dbReference type="InterPro" id="IPR018392">
    <property type="entry name" value="LysM"/>
</dbReference>
<dbReference type="Proteomes" id="UP001164305">
    <property type="component" value="Chromosome"/>
</dbReference>
<dbReference type="Pfam" id="PF01476">
    <property type="entry name" value="LysM"/>
    <property type="match status" value="1"/>
</dbReference>
<organism evidence="2 3">
    <name type="scientific">Brachybacterium huguangmaarense</name>
    <dbReference type="NCBI Taxonomy" id="1652028"/>
    <lineage>
        <taxon>Bacteria</taxon>
        <taxon>Bacillati</taxon>
        <taxon>Actinomycetota</taxon>
        <taxon>Actinomycetes</taxon>
        <taxon>Micrococcales</taxon>
        <taxon>Dermabacteraceae</taxon>
        <taxon>Brachybacterium</taxon>
    </lineage>
</organism>
<dbReference type="CDD" id="cd00118">
    <property type="entry name" value="LysM"/>
    <property type="match status" value="1"/>
</dbReference>
<evidence type="ECO:0000313" key="2">
    <source>
        <dbReference type="EMBL" id="UYG15550.1"/>
    </source>
</evidence>
<feature type="domain" description="LysM" evidence="1">
    <location>
        <begin position="73"/>
        <end position="123"/>
    </location>
</feature>
<sequence length="131" mass="14090">MTTIAAVPALAQPRPRRRPAIARKSVRLELTRRGRALRTLLVLAVLLVLAATAMIFSGAPSALADWVGGPQYVSVTVQPGDTLWGYARTYAPEGMDPRDYVLQIQQANDLPTSRVTAGTQLDLPVVEGAAR</sequence>
<gene>
    <name evidence="2" type="ORF">BRM3_07775</name>
</gene>
<reference evidence="2" key="1">
    <citation type="submission" date="2022-10" db="EMBL/GenBank/DDBJ databases">
        <title>Whole-Genome Sequencing of Brachybacterium huguangmaarense BRM-3, Isolated from Betula schmidtii.</title>
        <authorList>
            <person name="Haam D."/>
        </authorList>
    </citation>
    <scope>NUCLEOTIDE SEQUENCE</scope>
    <source>
        <strain evidence="2">BRM-3</strain>
    </source>
</reference>
<accession>A0ABY6FXA9</accession>
<protein>
    <submittedName>
        <fullName evidence="2">LysM peptidoglycan-binding domain-containing protein</fullName>
    </submittedName>
</protein>